<sequence length="569" mass="65417">MTDVSFTNDAKLQLIEDTANPGTYLENDLMTLKLVQNALKDAFGSMGFILLTTGLMTFTQDVSGKYNTKFKLHKRLELGTMIYKFGVKGLYLGQTPSEKVFTGSLKTMIQQKFAKKISTYISFISSGYMQRIEYDLVQDTTSTSTARDLPMLPTNSFFTKLYTNYPNTYQSPGFYRHSRTTFLNTYLDRYLTRLKRSFIGSPAQILLGRQILVREFNKLFESDLESKFDITKQEVLSDYLEDNFLYQIYRNARYGVTTHLIVNRDYIKTIYDSLYSSSATKLRFGNIYSTNPLFTVDSQNPNSGYFLNFDPTLIDSNILQQALLTLTYFGANTDKKNQFKNEIALIENVWDKIKDPIKKTYDKLYDYLWNFQDDSGNSVNRFSVSFHKATYDGVDPEGSLLINSIPGDLRGDDLAQYSGERLDFSINWQDPAEFRRTVLSIVKYMVKYNAFIKVDVGLSGSGKHALYLSLDKFLTNDYVTTSFTGDSILGHLTNYANSLYTAEQALGENDEEKYDNIWTSDNIFPIYVFKDATDLDTWMLRYFESLANSYQTSDNRYSLGDDTLLALRK</sequence>
<evidence type="ECO:0000313" key="1">
    <source>
        <dbReference type="EMBL" id="KKM27430.1"/>
    </source>
</evidence>
<protein>
    <submittedName>
        <fullName evidence="1">Uncharacterized protein</fullName>
    </submittedName>
</protein>
<accession>A0A0F9LIY7</accession>
<organism evidence="1">
    <name type="scientific">marine sediment metagenome</name>
    <dbReference type="NCBI Taxonomy" id="412755"/>
    <lineage>
        <taxon>unclassified sequences</taxon>
        <taxon>metagenomes</taxon>
        <taxon>ecological metagenomes</taxon>
    </lineage>
</organism>
<dbReference type="EMBL" id="LAZR01012323">
    <property type="protein sequence ID" value="KKM27430.1"/>
    <property type="molecule type" value="Genomic_DNA"/>
</dbReference>
<comment type="caution">
    <text evidence="1">The sequence shown here is derived from an EMBL/GenBank/DDBJ whole genome shotgun (WGS) entry which is preliminary data.</text>
</comment>
<proteinExistence type="predicted"/>
<reference evidence="1" key="1">
    <citation type="journal article" date="2015" name="Nature">
        <title>Complex archaea that bridge the gap between prokaryotes and eukaryotes.</title>
        <authorList>
            <person name="Spang A."/>
            <person name="Saw J.H."/>
            <person name="Jorgensen S.L."/>
            <person name="Zaremba-Niedzwiedzka K."/>
            <person name="Martijn J."/>
            <person name="Lind A.E."/>
            <person name="van Eijk R."/>
            <person name="Schleper C."/>
            <person name="Guy L."/>
            <person name="Ettema T.J."/>
        </authorList>
    </citation>
    <scope>NUCLEOTIDE SEQUENCE</scope>
</reference>
<dbReference type="AlphaFoldDB" id="A0A0F9LIY7"/>
<gene>
    <name evidence="1" type="ORF">LCGC14_1574810</name>
</gene>
<name>A0A0F9LIY7_9ZZZZ</name>